<evidence type="ECO:0000313" key="3">
    <source>
        <dbReference type="Proteomes" id="UP000054166"/>
    </source>
</evidence>
<dbReference type="EMBL" id="KN832989">
    <property type="protein sequence ID" value="KIM83822.1"/>
    <property type="molecule type" value="Genomic_DNA"/>
</dbReference>
<keyword evidence="1" id="KW-0732">Signal</keyword>
<feature type="chain" id="PRO_5002172940" evidence="1">
    <location>
        <begin position="26"/>
        <end position="129"/>
    </location>
</feature>
<protein>
    <submittedName>
        <fullName evidence="2">Uncharacterized protein</fullName>
    </submittedName>
</protein>
<sequence>MTHFPAARRLLFKLALGIPFRVIYSYPDDPQVLKLYHSPAHALTNYLANWCARPHPSLRRILIIPRSFVRTLPWCVLSTEVAAFHNDHFNTPLLTSVNGSALPSCRRFSLFSYQLSPSASPQPSRYRLY</sequence>
<organism evidence="2 3">
    <name type="scientific">Piloderma croceum (strain F 1598)</name>
    <dbReference type="NCBI Taxonomy" id="765440"/>
    <lineage>
        <taxon>Eukaryota</taxon>
        <taxon>Fungi</taxon>
        <taxon>Dikarya</taxon>
        <taxon>Basidiomycota</taxon>
        <taxon>Agaricomycotina</taxon>
        <taxon>Agaricomycetes</taxon>
        <taxon>Agaricomycetidae</taxon>
        <taxon>Atheliales</taxon>
        <taxon>Atheliaceae</taxon>
        <taxon>Piloderma</taxon>
    </lineage>
</organism>
<feature type="signal peptide" evidence="1">
    <location>
        <begin position="1"/>
        <end position="25"/>
    </location>
</feature>
<reference evidence="2 3" key="1">
    <citation type="submission" date="2014-04" db="EMBL/GenBank/DDBJ databases">
        <authorList>
            <consortium name="DOE Joint Genome Institute"/>
            <person name="Kuo A."/>
            <person name="Tarkka M."/>
            <person name="Buscot F."/>
            <person name="Kohler A."/>
            <person name="Nagy L.G."/>
            <person name="Floudas D."/>
            <person name="Copeland A."/>
            <person name="Barry K.W."/>
            <person name="Cichocki N."/>
            <person name="Veneault-Fourrey C."/>
            <person name="LaButti K."/>
            <person name="Lindquist E.A."/>
            <person name="Lipzen A."/>
            <person name="Lundell T."/>
            <person name="Morin E."/>
            <person name="Murat C."/>
            <person name="Sun H."/>
            <person name="Tunlid A."/>
            <person name="Henrissat B."/>
            <person name="Grigoriev I.V."/>
            <person name="Hibbett D.S."/>
            <person name="Martin F."/>
            <person name="Nordberg H.P."/>
            <person name="Cantor M.N."/>
            <person name="Hua S.X."/>
        </authorList>
    </citation>
    <scope>NUCLEOTIDE SEQUENCE [LARGE SCALE GENOMIC DNA]</scope>
    <source>
        <strain evidence="2 3">F 1598</strain>
    </source>
</reference>
<evidence type="ECO:0000256" key="1">
    <source>
        <dbReference type="SAM" id="SignalP"/>
    </source>
</evidence>
<dbReference type="Proteomes" id="UP000054166">
    <property type="component" value="Unassembled WGS sequence"/>
</dbReference>
<dbReference type="HOGENOM" id="CLU_1949627_0_0_1"/>
<reference evidence="3" key="2">
    <citation type="submission" date="2015-01" db="EMBL/GenBank/DDBJ databases">
        <title>Evolutionary Origins and Diversification of the Mycorrhizal Mutualists.</title>
        <authorList>
            <consortium name="DOE Joint Genome Institute"/>
            <consortium name="Mycorrhizal Genomics Consortium"/>
            <person name="Kohler A."/>
            <person name="Kuo A."/>
            <person name="Nagy L.G."/>
            <person name="Floudas D."/>
            <person name="Copeland A."/>
            <person name="Barry K.W."/>
            <person name="Cichocki N."/>
            <person name="Veneault-Fourrey C."/>
            <person name="LaButti K."/>
            <person name="Lindquist E.A."/>
            <person name="Lipzen A."/>
            <person name="Lundell T."/>
            <person name="Morin E."/>
            <person name="Murat C."/>
            <person name="Riley R."/>
            <person name="Ohm R."/>
            <person name="Sun H."/>
            <person name="Tunlid A."/>
            <person name="Henrissat B."/>
            <person name="Grigoriev I.V."/>
            <person name="Hibbett D.S."/>
            <person name="Martin F."/>
        </authorList>
    </citation>
    <scope>NUCLEOTIDE SEQUENCE [LARGE SCALE GENOMIC DNA]</scope>
    <source>
        <strain evidence="3">F 1598</strain>
    </source>
</reference>
<accession>A0A0C3C2M2</accession>
<keyword evidence="3" id="KW-1185">Reference proteome</keyword>
<dbReference type="InParanoid" id="A0A0C3C2M2"/>
<evidence type="ECO:0000313" key="2">
    <source>
        <dbReference type="EMBL" id="KIM83822.1"/>
    </source>
</evidence>
<proteinExistence type="predicted"/>
<dbReference type="AlphaFoldDB" id="A0A0C3C2M2"/>
<name>A0A0C3C2M2_PILCF</name>
<gene>
    <name evidence="2" type="ORF">PILCRDRAFT_414845</name>
</gene>